<dbReference type="SUPFAM" id="SSF48225">
    <property type="entry name" value="Seven-hairpin glycosidases"/>
    <property type="match status" value="1"/>
</dbReference>
<dbReference type="InterPro" id="IPR050749">
    <property type="entry name" value="Glycosyl_Hydrolase_47"/>
</dbReference>
<dbReference type="InterPro" id="IPR036026">
    <property type="entry name" value="Seven-hairpin_glycosidases"/>
</dbReference>
<dbReference type="InterPro" id="IPR001382">
    <property type="entry name" value="Glyco_hydro_47"/>
</dbReference>
<evidence type="ECO:0000256" key="8">
    <source>
        <dbReference type="ARBA" id="ARBA00047669"/>
    </source>
</evidence>
<proteinExistence type="inferred from homology"/>
<evidence type="ECO:0000256" key="4">
    <source>
        <dbReference type="ARBA" id="ARBA00022723"/>
    </source>
</evidence>
<dbReference type="EMBL" id="JAZHXJ010000801">
    <property type="protein sequence ID" value="KAL1851047.1"/>
    <property type="molecule type" value="Genomic_DNA"/>
</dbReference>
<accession>A0ABR3W1S2</accession>
<dbReference type="Pfam" id="PF01532">
    <property type="entry name" value="Glyco_hydro_47"/>
    <property type="match status" value="1"/>
</dbReference>
<organism evidence="12 13">
    <name type="scientific">Phialemonium thermophilum</name>
    <dbReference type="NCBI Taxonomy" id="223376"/>
    <lineage>
        <taxon>Eukaryota</taxon>
        <taxon>Fungi</taxon>
        <taxon>Dikarya</taxon>
        <taxon>Ascomycota</taxon>
        <taxon>Pezizomycotina</taxon>
        <taxon>Sordariomycetes</taxon>
        <taxon>Sordariomycetidae</taxon>
        <taxon>Cephalothecales</taxon>
        <taxon>Cephalothecaceae</taxon>
        <taxon>Phialemonium</taxon>
    </lineage>
</organism>
<dbReference type="Gene3D" id="1.50.10.10">
    <property type="match status" value="1"/>
</dbReference>
<comment type="caution">
    <text evidence="12">The sequence shown here is derived from an EMBL/GenBank/DDBJ whole genome shotgun (WGS) entry which is preliminary data.</text>
</comment>
<dbReference type="PANTHER" id="PTHR11742">
    <property type="entry name" value="MANNOSYL-OLIGOSACCHARIDE ALPHA-1,2-MANNOSIDASE-RELATED"/>
    <property type="match status" value="1"/>
</dbReference>
<evidence type="ECO:0000256" key="3">
    <source>
        <dbReference type="ARBA" id="ARBA00007658"/>
    </source>
</evidence>
<reference evidence="12 13" key="1">
    <citation type="journal article" date="2024" name="Commun. Biol.">
        <title>Comparative genomic analysis of thermophilic fungi reveals convergent evolutionary adaptations and gene losses.</title>
        <authorList>
            <person name="Steindorff A.S."/>
            <person name="Aguilar-Pontes M.V."/>
            <person name="Robinson A.J."/>
            <person name="Andreopoulos B."/>
            <person name="LaButti K."/>
            <person name="Kuo A."/>
            <person name="Mondo S."/>
            <person name="Riley R."/>
            <person name="Otillar R."/>
            <person name="Haridas S."/>
            <person name="Lipzen A."/>
            <person name="Grimwood J."/>
            <person name="Schmutz J."/>
            <person name="Clum A."/>
            <person name="Reid I.D."/>
            <person name="Moisan M.C."/>
            <person name="Butler G."/>
            <person name="Nguyen T.T.M."/>
            <person name="Dewar K."/>
            <person name="Conant G."/>
            <person name="Drula E."/>
            <person name="Henrissat B."/>
            <person name="Hansel C."/>
            <person name="Singer S."/>
            <person name="Hutchinson M.I."/>
            <person name="de Vries R.P."/>
            <person name="Natvig D.O."/>
            <person name="Powell A.J."/>
            <person name="Tsang A."/>
            <person name="Grigoriev I.V."/>
        </authorList>
    </citation>
    <scope>NUCLEOTIDE SEQUENCE [LARGE SCALE GENOMIC DNA]</scope>
    <source>
        <strain evidence="12 13">ATCC 24622</strain>
    </source>
</reference>
<feature type="compositionally biased region" description="Pro residues" evidence="11">
    <location>
        <begin position="30"/>
        <end position="41"/>
    </location>
</feature>
<dbReference type="Proteomes" id="UP001586593">
    <property type="component" value="Unassembled WGS sequence"/>
</dbReference>
<comment type="cofactor">
    <cofactor evidence="1">
        <name>Ca(2+)</name>
        <dbReference type="ChEBI" id="CHEBI:29108"/>
    </cofactor>
</comment>
<evidence type="ECO:0000256" key="10">
    <source>
        <dbReference type="RuleBase" id="RU361193"/>
    </source>
</evidence>
<evidence type="ECO:0000256" key="1">
    <source>
        <dbReference type="ARBA" id="ARBA00001913"/>
    </source>
</evidence>
<gene>
    <name evidence="12" type="ORF">VTK73DRAFT_9548</name>
</gene>
<evidence type="ECO:0000256" key="9">
    <source>
        <dbReference type="ARBA" id="ARBA00048605"/>
    </source>
</evidence>
<name>A0ABR3W1S2_9PEZI</name>
<comment type="catalytic activity">
    <reaction evidence="9">
        <text>N(4)-(alpha-D-Man-(1-&gt;2)-alpha-D-Man-(1-&gt;2)-alpha-D-Man-(1-&gt;3)-[alpha-D-Man-(1-&gt;2)-alpha-D-Man-(1-&gt;3)-[alpha-D-Man-(1-&gt;2)-alpha-D-Man-(1-&gt;6)]-alpha-D-Man-(1-&gt;6)]-beta-D-Man-(1-&gt;4)-beta-D-GlcNAc-(1-&gt;4)-beta-D-GlcNAc)-L-asparaginyl-[protein] (N-glucan mannose isomer 9A1,2,3B1,2,3) + 4 H2O = N(4)-(alpha-D-Man-(1-&gt;3)-[alpha-D-Man-(1-&gt;3)-[alpha-D-Man-(1-&gt;6)]-alpha-D-Man-(1-&gt;6)]-beta-D-Man-(1-&gt;4)-beta-D-GlcNAc-(1-&gt;4)-beta-D-GlcNAc)-L-asparaginyl-[protein] (N-glucan mannose isomer 5A1,2) + 4 beta-D-mannose</text>
        <dbReference type="Rhea" id="RHEA:56008"/>
        <dbReference type="Rhea" id="RHEA-COMP:14356"/>
        <dbReference type="Rhea" id="RHEA-COMP:14367"/>
        <dbReference type="ChEBI" id="CHEBI:15377"/>
        <dbReference type="ChEBI" id="CHEBI:28563"/>
        <dbReference type="ChEBI" id="CHEBI:59087"/>
        <dbReference type="ChEBI" id="CHEBI:139493"/>
        <dbReference type="EC" id="3.2.1.113"/>
    </reaction>
</comment>
<evidence type="ECO:0000256" key="2">
    <source>
        <dbReference type="ARBA" id="ARBA00004922"/>
    </source>
</evidence>
<protein>
    <recommendedName>
        <fullName evidence="10">alpha-1,2-Mannosidase</fullName>
        <ecNumber evidence="10">3.2.1.-</ecNumber>
    </recommendedName>
</protein>
<keyword evidence="13" id="KW-1185">Reference proteome</keyword>
<keyword evidence="4" id="KW-0479">Metal-binding</keyword>
<evidence type="ECO:0000256" key="5">
    <source>
        <dbReference type="ARBA" id="ARBA00022801"/>
    </source>
</evidence>
<sequence>MHTCWGMYKYMKTGLAAEITYFRIADPPLPASAPHPTPPADLGPNGGKGGGEDGEDEGGEGRREGEGDKQGWRRDFEVRPLDVHNLQRPEAAESLFYMWRITGDVRYREWGWEMFKSFVEHTAVPGGGGFTSLSDASKVPPVMKDNMESFWLAETLKYLYLLFSPDDLVPLDKVVINTEGHVLPRFDMGPLFSTGWKRKPRDGNGNIIVE</sequence>
<dbReference type="InterPro" id="IPR012341">
    <property type="entry name" value="6hp_glycosidase-like_sf"/>
</dbReference>
<dbReference type="PANTHER" id="PTHR11742:SF55">
    <property type="entry name" value="ENDOPLASMIC RETICULUM MANNOSYL-OLIGOSACCHARIDE 1,2-ALPHA-MANNOSIDASE"/>
    <property type="match status" value="1"/>
</dbReference>
<comment type="similarity">
    <text evidence="3 10">Belongs to the glycosyl hydrolase 47 family.</text>
</comment>
<evidence type="ECO:0000313" key="13">
    <source>
        <dbReference type="Proteomes" id="UP001586593"/>
    </source>
</evidence>
<evidence type="ECO:0000256" key="7">
    <source>
        <dbReference type="ARBA" id="ARBA00023157"/>
    </source>
</evidence>
<feature type="region of interest" description="Disordered" evidence="11">
    <location>
        <begin position="30"/>
        <end position="73"/>
    </location>
</feature>
<dbReference type="EC" id="3.2.1.-" evidence="10"/>
<keyword evidence="7" id="KW-1015">Disulfide bond</keyword>
<keyword evidence="6" id="KW-0106">Calcium</keyword>
<dbReference type="PRINTS" id="PR00747">
    <property type="entry name" value="GLYHDRLASE47"/>
</dbReference>
<evidence type="ECO:0000313" key="12">
    <source>
        <dbReference type="EMBL" id="KAL1851047.1"/>
    </source>
</evidence>
<evidence type="ECO:0000256" key="6">
    <source>
        <dbReference type="ARBA" id="ARBA00022837"/>
    </source>
</evidence>
<feature type="compositionally biased region" description="Basic and acidic residues" evidence="11">
    <location>
        <begin position="59"/>
        <end position="73"/>
    </location>
</feature>
<keyword evidence="5 10" id="KW-0378">Hydrolase</keyword>
<evidence type="ECO:0000256" key="11">
    <source>
        <dbReference type="SAM" id="MobiDB-lite"/>
    </source>
</evidence>
<keyword evidence="10" id="KW-0326">Glycosidase</keyword>
<comment type="catalytic activity">
    <reaction evidence="8">
        <text>N(4)-(alpha-D-Man-(1-&gt;2)-alpha-D-Man-(1-&gt;2)-alpha-D-Man-(1-&gt;3)-[alpha-D-Man-(1-&gt;3)-[alpha-D-Man-(1-&gt;2)-alpha-D-Man-(1-&gt;6)]-alpha-D-Man-(1-&gt;6)]-beta-D-Man-(1-&gt;4)-beta-D-GlcNAc-(1-&gt;4)-beta-D-GlcNAc)-L-asparaginyl-[protein] (N-glucan mannose isomer 8A1,2,3B1,3) + 3 H2O = N(4)-(alpha-D-Man-(1-&gt;3)-[alpha-D-Man-(1-&gt;3)-[alpha-D-Man-(1-&gt;6)]-alpha-D-Man-(1-&gt;6)]-beta-D-Man-(1-&gt;4)-beta-D-GlcNAc-(1-&gt;4)-beta-D-GlcNAc)-L-asparaginyl-[protein] (N-glucan mannose isomer 5A1,2) + 3 beta-D-mannose</text>
        <dbReference type="Rhea" id="RHEA:56028"/>
        <dbReference type="Rhea" id="RHEA-COMP:14358"/>
        <dbReference type="Rhea" id="RHEA-COMP:14367"/>
        <dbReference type="ChEBI" id="CHEBI:15377"/>
        <dbReference type="ChEBI" id="CHEBI:28563"/>
        <dbReference type="ChEBI" id="CHEBI:59087"/>
        <dbReference type="ChEBI" id="CHEBI:60628"/>
        <dbReference type="EC" id="3.2.1.113"/>
    </reaction>
</comment>
<comment type="pathway">
    <text evidence="2">Protein modification; protein glycosylation.</text>
</comment>